<dbReference type="Proteomes" id="UP000728185">
    <property type="component" value="Unassembled WGS sequence"/>
</dbReference>
<name>A0A8E0RWG8_9TREM</name>
<evidence type="ECO:0000313" key="1">
    <source>
        <dbReference type="EMBL" id="KAA0189883.1"/>
    </source>
</evidence>
<protein>
    <submittedName>
        <fullName evidence="1">Poly (ADP-ribose) polymerase</fullName>
    </submittedName>
</protein>
<dbReference type="AlphaFoldDB" id="A0A8E0RWG8"/>
<proteinExistence type="predicted"/>
<evidence type="ECO:0000313" key="2">
    <source>
        <dbReference type="Proteomes" id="UP000728185"/>
    </source>
</evidence>
<gene>
    <name evidence="1" type="ORF">FBUS_11574</name>
</gene>
<sequence>MRSRAEKLGLRIVSDELIDALNEKIGLSTSQLNQTLVKHTISTWQVQEKPNESEKFSTKLQDEVMRFKFKGGAAVDPESGLEAEASVMRDSDGTPMTAVLGMVDLVKGNNSYYRSVGLYVHPFYHFWEVLSNGYIAMYISSYLDVRRLTGV</sequence>
<organism evidence="1 2">
    <name type="scientific">Fasciolopsis buskii</name>
    <dbReference type="NCBI Taxonomy" id="27845"/>
    <lineage>
        <taxon>Eukaryota</taxon>
        <taxon>Metazoa</taxon>
        <taxon>Spiralia</taxon>
        <taxon>Lophotrochozoa</taxon>
        <taxon>Platyhelminthes</taxon>
        <taxon>Trematoda</taxon>
        <taxon>Digenea</taxon>
        <taxon>Plagiorchiida</taxon>
        <taxon>Echinostomata</taxon>
        <taxon>Echinostomatoidea</taxon>
        <taxon>Fasciolidae</taxon>
        <taxon>Fasciolopsis</taxon>
    </lineage>
</organism>
<dbReference type="InterPro" id="IPR036930">
    <property type="entry name" value="WGR_dom_sf"/>
</dbReference>
<reference evidence="1" key="1">
    <citation type="submission" date="2019-05" db="EMBL/GenBank/DDBJ databases">
        <title>Annotation for the trematode Fasciolopsis buski.</title>
        <authorList>
            <person name="Choi Y.-J."/>
        </authorList>
    </citation>
    <scope>NUCLEOTIDE SEQUENCE</scope>
    <source>
        <strain evidence="1">HT</strain>
        <tissue evidence="1">Whole worm</tissue>
    </source>
</reference>
<dbReference type="OrthoDB" id="429950at2759"/>
<dbReference type="SUPFAM" id="SSF142921">
    <property type="entry name" value="WGR domain-like"/>
    <property type="match status" value="1"/>
</dbReference>
<keyword evidence="2" id="KW-1185">Reference proteome</keyword>
<comment type="caution">
    <text evidence="1">The sequence shown here is derived from an EMBL/GenBank/DDBJ whole genome shotgun (WGS) entry which is preliminary data.</text>
</comment>
<dbReference type="EMBL" id="LUCM01007477">
    <property type="protein sequence ID" value="KAA0189883.1"/>
    <property type="molecule type" value="Genomic_DNA"/>
</dbReference>
<accession>A0A8E0RWG8</accession>